<keyword evidence="3" id="KW-1185">Reference proteome</keyword>
<gene>
    <name evidence="2" type="ORF">KSP40_PGU015637</name>
</gene>
<feature type="region of interest" description="Disordered" evidence="1">
    <location>
        <begin position="1"/>
        <end position="60"/>
    </location>
</feature>
<proteinExistence type="predicted"/>
<reference evidence="2 3" key="1">
    <citation type="journal article" date="2022" name="Nat. Plants">
        <title>Genomes of leafy and leafless Platanthera orchids illuminate the evolution of mycoheterotrophy.</title>
        <authorList>
            <person name="Li M.H."/>
            <person name="Liu K.W."/>
            <person name="Li Z."/>
            <person name="Lu H.C."/>
            <person name="Ye Q.L."/>
            <person name="Zhang D."/>
            <person name="Wang J.Y."/>
            <person name="Li Y.F."/>
            <person name="Zhong Z.M."/>
            <person name="Liu X."/>
            <person name="Yu X."/>
            <person name="Liu D.K."/>
            <person name="Tu X.D."/>
            <person name="Liu B."/>
            <person name="Hao Y."/>
            <person name="Liao X.Y."/>
            <person name="Jiang Y.T."/>
            <person name="Sun W.H."/>
            <person name="Chen J."/>
            <person name="Chen Y.Q."/>
            <person name="Ai Y."/>
            <person name="Zhai J.W."/>
            <person name="Wu S.S."/>
            <person name="Zhou Z."/>
            <person name="Hsiao Y.Y."/>
            <person name="Wu W.L."/>
            <person name="Chen Y.Y."/>
            <person name="Lin Y.F."/>
            <person name="Hsu J.L."/>
            <person name="Li C.Y."/>
            <person name="Wang Z.W."/>
            <person name="Zhao X."/>
            <person name="Zhong W.Y."/>
            <person name="Ma X.K."/>
            <person name="Ma L."/>
            <person name="Huang J."/>
            <person name="Chen G.Z."/>
            <person name="Huang M.Z."/>
            <person name="Huang L."/>
            <person name="Peng D.H."/>
            <person name="Luo Y.B."/>
            <person name="Zou S.Q."/>
            <person name="Chen S.P."/>
            <person name="Lan S."/>
            <person name="Tsai W.C."/>
            <person name="Van de Peer Y."/>
            <person name="Liu Z.J."/>
        </authorList>
    </citation>
    <scope>NUCLEOTIDE SEQUENCE [LARGE SCALE GENOMIC DNA]</scope>
    <source>
        <strain evidence="2">Lor288</strain>
    </source>
</reference>
<organism evidence="2 3">
    <name type="scientific">Platanthera guangdongensis</name>
    <dbReference type="NCBI Taxonomy" id="2320717"/>
    <lineage>
        <taxon>Eukaryota</taxon>
        <taxon>Viridiplantae</taxon>
        <taxon>Streptophyta</taxon>
        <taxon>Embryophyta</taxon>
        <taxon>Tracheophyta</taxon>
        <taxon>Spermatophyta</taxon>
        <taxon>Magnoliopsida</taxon>
        <taxon>Liliopsida</taxon>
        <taxon>Asparagales</taxon>
        <taxon>Orchidaceae</taxon>
        <taxon>Orchidoideae</taxon>
        <taxon>Orchideae</taxon>
        <taxon>Orchidinae</taxon>
        <taxon>Platanthera</taxon>
    </lineage>
</organism>
<sequence length="96" mass="10466">MEEMEGAAALPEAAELSSSPVLSSPVPTPPLIESCSVYPPPPAQPPQISNPAEARQPPMLLVPNRGSYDWSKDPVVSQQRSPWLEQWSPLYALLNF</sequence>
<evidence type="ECO:0000256" key="1">
    <source>
        <dbReference type="SAM" id="MobiDB-lite"/>
    </source>
</evidence>
<feature type="compositionally biased region" description="Low complexity" evidence="1">
    <location>
        <begin position="1"/>
        <end position="25"/>
    </location>
</feature>
<dbReference type="EMBL" id="JBBWWR010000016">
    <property type="protein sequence ID" value="KAK8947845.1"/>
    <property type="molecule type" value="Genomic_DNA"/>
</dbReference>
<name>A0ABR2LQU9_9ASPA</name>
<accession>A0ABR2LQU9</accession>
<protein>
    <submittedName>
        <fullName evidence="2">Uncharacterized protein</fullName>
    </submittedName>
</protein>
<comment type="caution">
    <text evidence="2">The sequence shown here is derived from an EMBL/GenBank/DDBJ whole genome shotgun (WGS) entry which is preliminary data.</text>
</comment>
<evidence type="ECO:0000313" key="3">
    <source>
        <dbReference type="Proteomes" id="UP001412067"/>
    </source>
</evidence>
<evidence type="ECO:0000313" key="2">
    <source>
        <dbReference type="EMBL" id="KAK8947845.1"/>
    </source>
</evidence>
<dbReference type="Proteomes" id="UP001412067">
    <property type="component" value="Unassembled WGS sequence"/>
</dbReference>